<sequence>MLVALIMPNFKILASLPKEDGLQAVLEKMEATDALSITILRKRTQYEPLRNIISGLWFAILYRAVETHTGRDKPPRKKLRRHAIHQLADCLRAGNEISNHNNNISKMISKRMRSGLASWSVISHEPGLLAIVNFSSPPSKDFLHSLGFFLQDADLHHSTKRYRSVVLRILIFMEKTLRKTRSLYYYLETALRDVINLASCGSDRWKENDNAPINLFFESAQSQDHLASVNTCAESDLSYSISLETTFNKSTFPRYMIQYDSPIFICVQSGDIHAARVLFQDGMASIYDVDPYNLGLLYLLLLEMLWNGEGNANV</sequence>
<proteinExistence type="predicted"/>
<evidence type="ECO:0000313" key="2">
    <source>
        <dbReference type="Proteomes" id="UP000701801"/>
    </source>
</evidence>
<protein>
    <submittedName>
        <fullName evidence="1">Uncharacterized protein</fullName>
    </submittedName>
</protein>
<reference evidence="1" key="1">
    <citation type="submission" date="2021-07" db="EMBL/GenBank/DDBJ databases">
        <authorList>
            <person name="Durling M."/>
        </authorList>
    </citation>
    <scope>NUCLEOTIDE SEQUENCE</scope>
</reference>
<name>A0A9N9LWT0_9HELO</name>
<dbReference type="Proteomes" id="UP000701801">
    <property type="component" value="Unassembled WGS sequence"/>
</dbReference>
<accession>A0A9N9LWT0</accession>
<gene>
    <name evidence="1" type="ORF">HYALB_00000981</name>
</gene>
<organism evidence="1 2">
    <name type="scientific">Hymenoscyphus albidus</name>
    <dbReference type="NCBI Taxonomy" id="595503"/>
    <lineage>
        <taxon>Eukaryota</taxon>
        <taxon>Fungi</taxon>
        <taxon>Dikarya</taxon>
        <taxon>Ascomycota</taxon>
        <taxon>Pezizomycotina</taxon>
        <taxon>Leotiomycetes</taxon>
        <taxon>Helotiales</taxon>
        <taxon>Helotiaceae</taxon>
        <taxon>Hymenoscyphus</taxon>
    </lineage>
</organism>
<comment type="caution">
    <text evidence="1">The sequence shown here is derived from an EMBL/GenBank/DDBJ whole genome shotgun (WGS) entry which is preliminary data.</text>
</comment>
<dbReference type="EMBL" id="CAJVRM010000684">
    <property type="protein sequence ID" value="CAG8982700.1"/>
    <property type="molecule type" value="Genomic_DNA"/>
</dbReference>
<dbReference type="OrthoDB" id="3554466at2759"/>
<evidence type="ECO:0000313" key="1">
    <source>
        <dbReference type="EMBL" id="CAG8982700.1"/>
    </source>
</evidence>
<keyword evidence="2" id="KW-1185">Reference proteome</keyword>
<dbReference type="AlphaFoldDB" id="A0A9N9LWT0"/>